<evidence type="ECO:0000256" key="4">
    <source>
        <dbReference type="ARBA" id="ARBA00022840"/>
    </source>
</evidence>
<dbReference type="Proteomes" id="UP001314205">
    <property type="component" value="Unassembled WGS sequence"/>
</dbReference>
<dbReference type="Pfam" id="PF08423">
    <property type="entry name" value="Rad51"/>
    <property type="match status" value="1"/>
</dbReference>
<feature type="domain" description="RecA family profile 1" evidence="7">
    <location>
        <begin position="74"/>
        <end position="236"/>
    </location>
</feature>
<accession>A0AAV1KPM2</accession>
<keyword evidence="2" id="KW-0547">Nucleotide-binding</keyword>
<dbReference type="Gene3D" id="3.40.50.300">
    <property type="entry name" value="P-loop containing nucleotide triphosphate hydrolases"/>
    <property type="match status" value="1"/>
</dbReference>
<dbReference type="InterPro" id="IPR027417">
    <property type="entry name" value="P-loop_NTPase"/>
</dbReference>
<sequence length="320" mass="35698">MNLNVLKSLLPPNIFEKIDKAGIATPRQLLVLSVWDIKKVTNIATEDILFLKNVVSNSLNPSSFTCDELLKTQKVRKIATRCINIDNLLHGGFRTGTITEVYGESGSGKTQLGIIAAINSWPNKSVYICTEDLFPVKRLNQIIDSSRDKFDSRCAKHIFVEHLTESHELLSCVRVRLPKLLEANEVSVIIIDSIAAPFRCESTNYVKRAEDLREVAIMLLSLAQKYNLAIICINQVTASFGGSLNVLPSLGLAWSNMVTYRLCLKKIAKDVNLNNKECLQKNSENLHCNTYIRELSIVYAPDLPNSSTKFIITSDGVQSI</sequence>
<gene>
    <name evidence="8" type="ORF">PARMNEM_LOCUS5082</name>
</gene>
<evidence type="ECO:0000256" key="2">
    <source>
        <dbReference type="ARBA" id="ARBA00022741"/>
    </source>
</evidence>
<protein>
    <recommendedName>
        <fullName evidence="7">RecA family profile 1 domain-containing protein</fullName>
    </recommendedName>
</protein>
<comment type="subcellular location">
    <subcellularLocation>
        <location evidence="1">Nucleus</location>
    </subcellularLocation>
</comment>
<keyword evidence="3" id="KW-0227">DNA damage</keyword>
<dbReference type="GO" id="GO:0033065">
    <property type="term" value="C:Rad51C-XRCC3 complex"/>
    <property type="evidence" value="ECO:0007669"/>
    <property type="project" value="TreeGrafter"/>
</dbReference>
<evidence type="ECO:0000256" key="1">
    <source>
        <dbReference type="ARBA" id="ARBA00004123"/>
    </source>
</evidence>
<dbReference type="InterPro" id="IPR013632">
    <property type="entry name" value="Rad51_C"/>
</dbReference>
<evidence type="ECO:0000313" key="8">
    <source>
        <dbReference type="EMBL" id="CAK1583726.1"/>
    </source>
</evidence>
<organism evidence="8 9">
    <name type="scientific">Parnassius mnemosyne</name>
    <name type="common">clouded apollo</name>
    <dbReference type="NCBI Taxonomy" id="213953"/>
    <lineage>
        <taxon>Eukaryota</taxon>
        <taxon>Metazoa</taxon>
        <taxon>Ecdysozoa</taxon>
        <taxon>Arthropoda</taxon>
        <taxon>Hexapoda</taxon>
        <taxon>Insecta</taxon>
        <taxon>Pterygota</taxon>
        <taxon>Neoptera</taxon>
        <taxon>Endopterygota</taxon>
        <taxon>Lepidoptera</taxon>
        <taxon>Glossata</taxon>
        <taxon>Ditrysia</taxon>
        <taxon>Papilionoidea</taxon>
        <taxon>Papilionidae</taxon>
        <taxon>Parnassiinae</taxon>
        <taxon>Parnassini</taxon>
        <taxon>Parnassius</taxon>
        <taxon>Driopa</taxon>
    </lineage>
</organism>
<dbReference type="GO" id="GO:0005657">
    <property type="term" value="C:replication fork"/>
    <property type="evidence" value="ECO:0007669"/>
    <property type="project" value="TreeGrafter"/>
</dbReference>
<dbReference type="PANTHER" id="PTHR46487:SF1">
    <property type="entry name" value="DNA REPAIR PROTEIN XRCC3"/>
    <property type="match status" value="1"/>
</dbReference>
<dbReference type="GO" id="GO:0045003">
    <property type="term" value="P:double-strand break repair via synthesis-dependent strand annealing"/>
    <property type="evidence" value="ECO:0007669"/>
    <property type="project" value="TreeGrafter"/>
</dbReference>
<dbReference type="SUPFAM" id="SSF52540">
    <property type="entry name" value="P-loop containing nucleoside triphosphate hydrolases"/>
    <property type="match status" value="1"/>
</dbReference>
<evidence type="ECO:0000256" key="6">
    <source>
        <dbReference type="ARBA" id="ARBA00023242"/>
    </source>
</evidence>
<dbReference type="InterPro" id="IPR016467">
    <property type="entry name" value="DNA_recomb/repair_RecA-like"/>
</dbReference>
<name>A0AAV1KPM2_9NEOP</name>
<proteinExistence type="predicted"/>
<comment type="caution">
    <text evidence="8">The sequence shown here is derived from an EMBL/GenBank/DDBJ whole genome shotgun (WGS) entry which is preliminary data.</text>
</comment>
<dbReference type="GO" id="GO:0000722">
    <property type="term" value="P:telomere maintenance via recombination"/>
    <property type="evidence" value="ECO:0007669"/>
    <property type="project" value="TreeGrafter"/>
</dbReference>
<dbReference type="GO" id="GO:0090656">
    <property type="term" value="P:t-circle formation"/>
    <property type="evidence" value="ECO:0007669"/>
    <property type="project" value="TreeGrafter"/>
</dbReference>
<evidence type="ECO:0000259" key="7">
    <source>
        <dbReference type="PROSITE" id="PS50162"/>
    </source>
</evidence>
<dbReference type="PANTHER" id="PTHR46487">
    <property type="entry name" value="DNA REPAIR PROTEIN XRCC3"/>
    <property type="match status" value="1"/>
</dbReference>
<evidence type="ECO:0000313" key="9">
    <source>
        <dbReference type="Proteomes" id="UP001314205"/>
    </source>
</evidence>
<keyword evidence="9" id="KW-1185">Reference proteome</keyword>
<evidence type="ECO:0000256" key="3">
    <source>
        <dbReference type="ARBA" id="ARBA00022763"/>
    </source>
</evidence>
<dbReference type="GO" id="GO:0071140">
    <property type="term" value="P:resolution of mitotic recombination intermediates"/>
    <property type="evidence" value="ECO:0007669"/>
    <property type="project" value="TreeGrafter"/>
</dbReference>
<dbReference type="InterPro" id="IPR047348">
    <property type="entry name" value="XRCC3-like_C"/>
</dbReference>
<dbReference type="PIRSF" id="PIRSF005856">
    <property type="entry name" value="Rad51"/>
    <property type="match status" value="1"/>
</dbReference>
<keyword evidence="4" id="KW-0067">ATP-binding</keyword>
<dbReference type="PROSITE" id="PS50162">
    <property type="entry name" value="RECA_2"/>
    <property type="match status" value="1"/>
</dbReference>
<dbReference type="GO" id="GO:0005524">
    <property type="term" value="F:ATP binding"/>
    <property type="evidence" value="ECO:0007669"/>
    <property type="project" value="UniProtKB-KW"/>
</dbReference>
<dbReference type="CDD" id="cd19491">
    <property type="entry name" value="XRCC3"/>
    <property type="match status" value="1"/>
</dbReference>
<dbReference type="InterPro" id="IPR020588">
    <property type="entry name" value="RecA_ATP-bd"/>
</dbReference>
<dbReference type="EMBL" id="CAVLGL010000057">
    <property type="protein sequence ID" value="CAK1583726.1"/>
    <property type="molecule type" value="Genomic_DNA"/>
</dbReference>
<keyword evidence="6" id="KW-0539">Nucleus</keyword>
<keyword evidence="5" id="KW-0234">DNA repair</keyword>
<reference evidence="8 9" key="1">
    <citation type="submission" date="2023-11" db="EMBL/GenBank/DDBJ databases">
        <authorList>
            <person name="Hedman E."/>
            <person name="Englund M."/>
            <person name="Stromberg M."/>
            <person name="Nyberg Akerstrom W."/>
            <person name="Nylinder S."/>
            <person name="Jareborg N."/>
            <person name="Kallberg Y."/>
            <person name="Kronander E."/>
        </authorList>
    </citation>
    <scope>NUCLEOTIDE SEQUENCE [LARGE SCALE GENOMIC DNA]</scope>
</reference>
<dbReference type="GO" id="GO:0140664">
    <property type="term" value="F:ATP-dependent DNA damage sensor activity"/>
    <property type="evidence" value="ECO:0007669"/>
    <property type="project" value="InterPro"/>
</dbReference>
<dbReference type="AlphaFoldDB" id="A0AAV1KPM2"/>
<dbReference type="GO" id="GO:0000400">
    <property type="term" value="F:four-way junction DNA binding"/>
    <property type="evidence" value="ECO:0007669"/>
    <property type="project" value="TreeGrafter"/>
</dbReference>
<evidence type="ECO:0000256" key="5">
    <source>
        <dbReference type="ARBA" id="ARBA00023204"/>
    </source>
</evidence>